<dbReference type="PANTHER" id="PTHR10434">
    <property type="entry name" value="1-ACYL-SN-GLYCEROL-3-PHOSPHATE ACYLTRANSFERASE"/>
    <property type="match status" value="1"/>
</dbReference>
<dbReference type="STRING" id="946333.A4W93_25860"/>
<dbReference type="GO" id="GO:0006654">
    <property type="term" value="P:phosphatidic acid biosynthetic process"/>
    <property type="evidence" value="ECO:0007669"/>
    <property type="project" value="TreeGrafter"/>
</dbReference>
<keyword evidence="5" id="KW-1185">Reference proteome</keyword>
<evidence type="ECO:0000313" key="4">
    <source>
        <dbReference type="EMBL" id="ARN23061.1"/>
    </source>
</evidence>
<keyword evidence="2 4" id="KW-0808">Transferase</keyword>
<name>A0A1W6LFL2_9BURK</name>
<keyword evidence="3 4" id="KW-0012">Acyltransferase</keyword>
<protein>
    <submittedName>
        <fullName evidence="4">Acyltransferase</fullName>
    </submittedName>
</protein>
<dbReference type="InterPro" id="IPR002123">
    <property type="entry name" value="Plipid/glycerol_acylTrfase"/>
</dbReference>
<organism evidence="4 5">
    <name type="scientific">Piscinibacter gummiphilus</name>
    <dbReference type="NCBI Taxonomy" id="946333"/>
    <lineage>
        <taxon>Bacteria</taxon>
        <taxon>Pseudomonadati</taxon>
        <taxon>Pseudomonadota</taxon>
        <taxon>Betaproteobacteria</taxon>
        <taxon>Burkholderiales</taxon>
        <taxon>Sphaerotilaceae</taxon>
        <taxon>Piscinibacter</taxon>
    </lineage>
</organism>
<gene>
    <name evidence="4" type="ORF">A4W93_25860</name>
</gene>
<dbReference type="RefSeq" id="WP_085753375.1">
    <property type="nucleotide sequence ID" value="NZ_BSPR01000015.1"/>
</dbReference>
<evidence type="ECO:0000256" key="3">
    <source>
        <dbReference type="ARBA" id="ARBA00023315"/>
    </source>
</evidence>
<comment type="pathway">
    <text evidence="1">Lipid metabolism.</text>
</comment>
<dbReference type="Proteomes" id="UP000193427">
    <property type="component" value="Chromosome"/>
</dbReference>
<proteinExistence type="predicted"/>
<evidence type="ECO:0000313" key="5">
    <source>
        <dbReference type="Proteomes" id="UP000193427"/>
    </source>
</evidence>
<reference evidence="4 5" key="1">
    <citation type="submission" date="2016-04" db="EMBL/GenBank/DDBJ databases">
        <title>Complete genome sequence of natural rubber-degrading, novel Gram-negative bacterium, Rhizobacter gummiphilus strain NS21.</title>
        <authorList>
            <person name="Tabata M."/>
            <person name="Kasai D."/>
            <person name="Fukuda M."/>
        </authorList>
    </citation>
    <scope>NUCLEOTIDE SEQUENCE [LARGE SCALE GENOMIC DNA]</scope>
    <source>
        <strain evidence="4 5">NS21</strain>
    </source>
</reference>
<dbReference type="SUPFAM" id="SSF69593">
    <property type="entry name" value="Glycerol-3-phosphate (1)-acyltransferase"/>
    <property type="match status" value="1"/>
</dbReference>
<dbReference type="CDD" id="cd07989">
    <property type="entry name" value="LPLAT_AGPAT-like"/>
    <property type="match status" value="1"/>
</dbReference>
<sequence>MLERLERVWRIVATGLCFTTFGLGGLALRVLVFPCVRWSTRDPERRAVRVKAIIRTTFRVFVAMMRRVGVLSLEIHGLEKLQGGGRLIVANHPSLVDVVFLMSCIDRADCIVKSSLARNPFTRGPVVAAGFLCNDEGAGLVEDCVASVRRGNNLIIFPEGSRTPLPGTPPLPLQRGAANIAVRGEIDITPVRIRCHPPMLAKGVPWYRVPPRRGHFVIEVCDDIPVAPFLQARSAAIATRELTAHLTDYFSLEIRRAVT</sequence>
<dbReference type="Pfam" id="PF01553">
    <property type="entry name" value="Acyltransferase"/>
    <property type="match status" value="1"/>
</dbReference>
<evidence type="ECO:0000256" key="1">
    <source>
        <dbReference type="ARBA" id="ARBA00005189"/>
    </source>
</evidence>
<dbReference type="EMBL" id="CP015118">
    <property type="protein sequence ID" value="ARN23061.1"/>
    <property type="molecule type" value="Genomic_DNA"/>
</dbReference>
<dbReference type="PANTHER" id="PTHR10434:SF66">
    <property type="entry name" value="PHOSPHOLIPID_GLYCEROL ACYLTRANSFERASE DOMAIN-CONTAINING PROTEIN"/>
    <property type="match status" value="1"/>
</dbReference>
<evidence type="ECO:0000256" key="2">
    <source>
        <dbReference type="ARBA" id="ARBA00022679"/>
    </source>
</evidence>
<dbReference type="OrthoDB" id="9812274at2"/>
<dbReference type="AlphaFoldDB" id="A0A1W6LFL2"/>
<dbReference type="KEGG" id="rgu:A4W93_25860"/>
<dbReference type="GO" id="GO:0003841">
    <property type="term" value="F:1-acylglycerol-3-phosphate O-acyltransferase activity"/>
    <property type="evidence" value="ECO:0007669"/>
    <property type="project" value="TreeGrafter"/>
</dbReference>
<accession>A0A1W6LFL2</accession>
<dbReference type="SMART" id="SM00563">
    <property type="entry name" value="PlsC"/>
    <property type="match status" value="1"/>
</dbReference>